<dbReference type="Proteomes" id="UP000243180">
    <property type="component" value="Chromosome"/>
</dbReference>
<dbReference type="Pfam" id="PF05787">
    <property type="entry name" value="PhoX"/>
    <property type="match status" value="1"/>
</dbReference>
<protein>
    <submittedName>
        <fullName evidence="2">Phosphatase</fullName>
    </submittedName>
</protein>
<keyword evidence="3" id="KW-1185">Reference proteome</keyword>
<organism evidence="2 3">
    <name type="scientific">Sulfuricaulis limicola</name>
    <dbReference type="NCBI Taxonomy" id="1620215"/>
    <lineage>
        <taxon>Bacteria</taxon>
        <taxon>Pseudomonadati</taxon>
        <taxon>Pseudomonadota</taxon>
        <taxon>Gammaproteobacteria</taxon>
        <taxon>Acidiferrobacterales</taxon>
        <taxon>Acidiferrobacteraceae</taxon>
        <taxon>Sulfuricaulis</taxon>
    </lineage>
</organism>
<keyword evidence="1" id="KW-0732">Signal</keyword>
<dbReference type="KEGG" id="slim:SCL_0355"/>
<dbReference type="SUPFAM" id="SSF101898">
    <property type="entry name" value="NHL repeat"/>
    <property type="match status" value="1"/>
</dbReference>
<accession>A0A1B4XCY1</accession>
<dbReference type="EMBL" id="AP014879">
    <property type="protein sequence ID" value="BAV32677.1"/>
    <property type="molecule type" value="Genomic_DNA"/>
</dbReference>
<gene>
    <name evidence="2" type="ORF">SCL_0355</name>
</gene>
<evidence type="ECO:0000313" key="3">
    <source>
        <dbReference type="Proteomes" id="UP000243180"/>
    </source>
</evidence>
<dbReference type="RefSeq" id="WP_096359410.1">
    <property type="nucleotide sequence ID" value="NZ_AP014879.1"/>
</dbReference>
<feature type="chain" id="PRO_5008572424" evidence="1">
    <location>
        <begin position="28"/>
        <end position="503"/>
    </location>
</feature>
<evidence type="ECO:0000256" key="1">
    <source>
        <dbReference type="SAM" id="SignalP"/>
    </source>
</evidence>
<sequence length="503" mass="53802">MKHVPLLKPCMFAVAMATAFAPFAAQADDDADFGLKVEQLLKAQSEKLFGVEKPLEASAPPTVGPYRTPLQPPYDQALVAHGLKVEYLTREAANATDMMAFYPAQNPTHLISCIEGGRQFLIDGGMPNVYDAGDKLNPSVQRINLDNGAVETILRGMTSCDGIRATAWGTILATEETSSGGAYEIFNPLGVTEQTVIDRASGTVTDPANIAKRTALPTMAWEGLAVLPTGVVIAGDELRPGTGGADRDGGAIFKFVPAMPRLVSGPLANLSESPLAAGSVYAMQVSCVNNNQQYGQGCEIGNAAWVAVNAATARSDADSAGATGYYRPEDLHQDPAYQDELNLEAVRFCWTNTGNEEGANYAEVVCGVDRAPLTASNTQRTVAVNRFVEGDTDFNSFDNLEFQPKTGNVYVIEDHDNGDIFACLPDGMDRDIKTDGCVKILSVKDSSAEPTGFLFDASGTTAYVSIQHSNDANMPAADGYPTDDVLKITGFKLRGKKDAWQWW</sequence>
<feature type="signal peptide" evidence="1">
    <location>
        <begin position="1"/>
        <end position="27"/>
    </location>
</feature>
<dbReference type="AlphaFoldDB" id="A0A1B4XCY1"/>
<name>A0A1B4XCY1_9GAMM</name>
<proteinExistence type="predicted"/>
<reference evidence="2 3" key="1">
    <citation type="submission" date="2015-05" db="EMBL/GenBank/DDBJ databases">
        <title>Complete genome sequence of a sulfur-oxidizing gammaproteobacterium strain HA5.</title>
        <authorList>
            <person name="Miura A."/>
            <person name="Kojima H."/>
            <person name="Fukui M."/>
        </authorList>
    </citation>
    <scope>NUCLEOTIDE SEQUENCE [LARGE SCALE GENOMIC DNA]</scope>
    <source>
        <strain evidence="2 3">HA5</strain>
    </source>
</reference>
<dbReference type="OrthoDB" id="9801383at2"/>
<dbReference type="InParanoid" id="A0A1B4XCY1"/>
<evidence type="ECO:0000313" key="2">
    <source>
        <dbReference type="EMBL" id="BAV32677.1"/>
    </source>
</evidence>
<dbReference type="InterPro" id="IPR008557">
    <property type="entry name" value="PhoX"/>
</dbReference>